<dbReference type="InterPro" id="IPR037066">
    <property type="entry name" value="Plug_dom_sf"/>
</dbReference>
<name>A0A6J4LIC1_9SPHI</name>
<proteinExistence type="inferred from homology"/>
<protein>
    <submittedName>
        <fullName evidence="10">Outer membrane TonB-dependent transporter, utilization system for glycans and polysaccharides (PUL), SusC family</fullName>
    </submittedName>
</protein>
<evidence type="ECO:0000256" key="6">
    <source>
        <dbReference type="ARBA" id="ARBA00023237"/>
    </source>
</evidence>
<keyword evidence="6 7" id="KW-0998">Cell outer membrane</keyword>
<dbReference type="SUPFAM" id="SSF49464">
    <property type="entry name" value="Carboxypeptidase regulatory domain-like"/>
    <property type="match status" value="1"/>
</dbReference>
<evidence type="ECO:0000256" key="3">
    <source>
        <dbReference type="ARBA" id="ARBA00022452"/>
    </source>
</evidence>
<reference evidence="10" key="1">
    <citation type="submission" date="2020-02" db="EMBL/GenBank/DDBJ databases">
        <authorList>
            <person name="Meier V. D."/>
        </authorList>
    </citation>
    <scope>NUCLEOTIDE SEQUENCE</scope>
    <source>
        <strain evidence="10">AVDCRST_MAG56</strain>
    </source>
</reference>
<comment type="subcellular location">
    <subcellularLocation>
        <location evidence="1 7">Cell outer membrane</location>
        <topology evidence="1 7">Multi-pass membrane protein</topology>
    </subcellularLocation>
</comment>
<feature type="signal peptide" evidence="8">
    <location>
        <begin position="1"/>
        <end position="24"/>
    </location>
</feature>
<evidence type="ECO:0000256" key="4">
    <source>
        <dbReference type="ARBA" id="ARBA00022692"/>
    </source>
</evidence>
<dbReference type="Gene3D" id="2.40.170.20">
    <property type="entry name" value="TonB-dependent receptor, beta-barrel domain"/>
    <property type="match status" value="1"/>
</dbReference>
<organism evidence="10">
    <name type="scientific">uncultured Cytophagales bacterium</name>
    <dbReference type="NCBI Taxonomy" id="158755"/>
    <lineage>
        <taxon>Bacteria</taxon>
        <taxon>Pseudomonadati</taxon>
        <taxon>Bacteroidota</taxon>
        <taxon>Sphingobacteriia</taxon>
        <taxon>Sphingobacteriales</taxon>
        <taxon>environmental samples</taxon>
    </lineage>
</organism>
<dbReference type="PROSITE" id="PS52016">
    <property type="entry name" value="TONB_DEPENDENT_REC_3"/>
    <property type="match status" value="1"/>
</dbReference>
<dbReference type="InterPro" id="IPR023996">
    <property type="entry name" value="TonB-dep_OMP_SusC/RagA"/>
</dbReference>
<dbReference type="Gene3D" id="2.170.130.10">
    <property type="entry name" value="TonB-dependent receptor, plug domain"/>
    <property type="match status" value="1"/>
</dbReference>
<dbReference type="NCBIfam" id="TIGR04056">
    <property type="entry name" value="OMP_RagA_SusC"/>
    <property type="match status" value="1"/>
</dbReference>
<dbReference type="InterPro" id="IPR039426">
    <property type="entry name" value="TonB-dep_rcpt-like"/>
</dbReference>
<dbReference type="AlphaFoldDB" id="A0A6J4LIC1"/>
<gene>
    <name evidence="10" type="ORF">AVDCRST_MAG56-7347</name>
</gene>
<evidence type="ECO:0000259" key="9">
    <source>
        <dbReference type="Pfam" id="PF07715"/>
    </source>
</evidence>
<dbReference type="InterPro" id="IPR023997">
    <property type="entry name" value="TonB-dep_OMP_SusC/RagA_CS"/>
</dbReference>
<evidence type="ECO:0000256" key="5">
    <source>
        <dbReference type="ARBA" id="ARBA00023136"/>
    </source>
</evidence>
<dbReference type="Pfam" id="PF13715">
    <property type="entry name" value="CarbopepD_reg_2"/>
    <property type="match status" value="1"/>
</dbReference>
<evidence type="ECO:0000256" key="7">
    <source>
        <dbReference type="PROSITE-ProRule" id="PRU01360"/>
    </source>
</evidence>
<dbReference type="Pfam" id="PF07715">
    <property type="entry name" value="Plug"/>
    <property type="match status" value="1"/>
</dbReference>
<dbReference type="InterPro" id="IPR012910">
    <property type="entry name" value="Plug_dom"/>
</dbReference>
<sequence length="1082" mass="118260">MHKWIYTSTCLSVFLLFCCLPVWAQQPIRGKVVDHQRQPLPGVNVILKGTTQGTTTAADGTYSVSAGRGDVLVFSYLGFRSQEMTVGDQSTLNVTLSPEDMQLNEVVVTALGVERNKKALGYSVTEVAGASLTQARENNLANALVGRVAGVNVSSVASGPAGSSRVVIRGNKSLQGNNQPLYVIDGIPIDNSNFGQAGVWSGADRGDGMTSVNPDDIESISVLKGASAAALYGARAANGVIAIVTKKGSARKGVGVEYASNFVFERINNPADLQREYGGGDFVRANPGDPASPFVASRPTSLQQAYDWGDDSWGPRFDGAPVLQFDGAERPYAYAGDNWKRFYETGTAWTNTLALTGGGEHQSFRFSVSDLRSRSVMPNSGFDRFNASLASHGQFGKRLTFTAKVLYSHENAKNRPSLTDSPNNAFQSVYRMPGDHDIHTYRGDPGKPGAIAAGTDPALLSVWGKTVGQEFQQANNNWGQNPYWVAHQFSIDDVRDRIIPSAQLRYQLTDYLYVSGRGGMDWYTRKDQQIVPQGTGHNRGGWMNEGEDRVREINLESILGFDKTFGRFSVNALVGGNRMRRSSERLNLRGNGFNVPFLHAINNTVTRTFEYNPSNPWITYGKSGINSVFGSAEVGYGGYLYLTGTVRRDWFSVLNPERNRITYPSVSASFVFTDAFADALPAWLGFGKLRASWAQVGSVTVSPYQTINTYSLLAAPHLDTPMGSFTTAPGTNGSIPNPDLVPLTSTEFEFGADLRFLGDRLGLEVTYYRQKTTNDILNATISRASGFGTTLVNVGELENKGLEVLLNATPVRGPLTWDVSFNFARNRNRVIRLLEGTSELVVEEPRTRTVFVKHVVGQPFGVLTGWVQKRSPDGQPVFEANGAPVQSDKMAIIGNGVPDWTGGLHNSFSFKNFNLSFLVDFKLGGDVYSGTNVRLTQWGLHRQTLAGREGGEPLTVNGVTRTGTDAGGNPVYEPLSLTLTPQQAQNYWNQMGNRVQDHFVYDASFAKLRQLTFGYNFPPGLLKKMPVRTLSLSFVGRNLSILWKNVENIDPESSYSNSNGQGLDFFGMPRTRSFGFDLRAGF</sequence>
<evidence type="ECO:0000256" key="2">
    <source>
        <dbReference type="ARBA" id="ARBA00022448"/>
    </source>
</evidence>
<feature type="chain" id="PRO_5027011082" evidence="8">
    <location>
        <begin position="25"/>
        <end position="1082"/>
    </location>
</feature>
<dbReference type="SUPFAM" id="SSF56935">
    <property type="entry name" value="Porins"/>
    <property type="match status" value="1"/>
</dbReference>
<keyword evidence="3 7" id="KW-1134">Transmembrane beta strand</keyword>
<keyword evidence="2 7" id="KW-0813">Transport</keyword>
<dbReference type="InterPro" id="IPR036942">
    <property type="entry name" value="Beta-barrel_TonB_sf"/>
</dbReference>
<dbReference type="Gene3D" id="2.60.40.1120">
    <property type="entry name" value="Carboxypeptidase-like, regulatory domain"/>
    <property type="match status" value="1"/>
</dbReference>
<accession>A0A6J4LIC1</accession>
<comment type="similarity">
    <text evidence="7">Belongs to the TonB-dependent receptor family.</text>
</comment>
<evidence type="ECO:0000256" key="1">
    <source>
        <dbReference type="ARBA" id="ARBA00004571"/>
    </source>
</evidence>
<keyword evidence="5 7" id="KW-0472">Membrane</keyword>
<dbReference type="NCBIfam" id="TIGR04057">
    <property type="entry name" value="SusC_RagA_signa"/>
    <property type="match status" value="1"/>
</dbReference>
<keyword evidence="4 7" id="KW-0812">Transmembrane</keyword>
<evidence type="ECO:0000313" key="10">
    <source>
        <dbReference type="EMBL" id="CAA9329605.1"/>
    </source>
</evidence>
<dbReference type="GO" id="GO:0009279">
    <property type="term" value="C:cell outer membrane"/>
    <property type="evidence" value="ECO:0007669"/>
    <property type="project" value="UniProtKB-SubCell"/>
</dbReference>
<evidence type="ECO:0000256" key="8">
    <source>
        <dbReference type="SAM" id="SignalP"/>
    </source>
</evidence>
<keyword evidence="8" id="KW-0732">Signal</keyword>
<dbReference type="EMBL" id="CADCTQ010000616">
    <property type="protein sequence ID" value="CAA9329605.1"/>
    <property type="molecule type" value="Genomic_DNA"/>
</dbReference>
<dbReference type="InterPro" id="IPR008969">
    <property type="entry name" value="CarboxyPept-like_regulatory"/>
</dbReference>
<feature type="domain" description="TonB-dependent receptor plug" evidence="9">
    <location>
        <begin position="118"/>
        <end position="240"/>
    </location>
</feature>